<proteinExistence type="predicted"/>
<comment type="caution">
    <text evidence="3">The sequence shown here is derived from an EMBL/GenBank/DDBJ whole genome shotgun (WGS) entry which is preliminary data.</text>
</comment>
<gene>
    <name evidence="3" type="ORF">GCM10017577_20950</name>
</gene>
<evidence type="ECO:0000313" key="3">
    <source>
        <dbReference type="EMBL" id="GLL10954.1"/>
    </source>
</evidence>
<accession>A0A9W6L2B9</accession>
<evidence type="ECO:0000313" key="4">
    <source>
        <dbReference type="Proteomes" id="UP001143463"/>
    </source>
</evidence>
<dbReference type="Proteomes" id="UP001143463">
    <property type="component" value="Unassembled WGS sequence"/>
</dbReference>
<evidence type="ECO:0000256" key="1">
    <source>
        <dbReference type="SAM" id="MobiDB-lite"/>
    </source>
</evidence>
<dbReference type="AlphaFoldDB" id="A0A9W6L2B9"/>
<sequence length="249" mass="25320">MDERGVGPAPSRPAADDGPRIVEMSGEDLRDVLGGVGLSRVRPVLVLVGGADGMDGLVLDRTGSLFGRVLVPLLDEHGIAVVDGGTDAGVMRAIGRARSTAGGRFPLVGVAAHGTVAPVGAGTADTAVPEPHHTHLLLVPGDTWGDEAPWLAMVADLVAGDLPTATLLVNGGEIAYADVERSLERERPVLVLTGTGRTADAIADAIAGGPADPRAARIASRRDLVRSVPIQAPGELRSVLGEMLGVTSG</sequence>
<feature type="region of interest" description="Disordered" evidence="1">
    <location>
        <begin position="1"/>
        <end position="21"/>
    </location>
</feature>
<reference evidence="3" key="2">
    <citation type="submission" date="2023-01" db="EMBL/GenBank/DDBJ databases">
        <authorList>
            <person name="Sun Q."/>
            <person name="Evtushenko L."/>
        </authorList>
    </citation>
    <scope>NUCLEOTIDE SEQUENCE</scope>
    <source>
        <strain evidence="3">VKM Ac-1069</strain>
    </source>
</reference>
<dbReference type="EMBL" id="BSFQ01000006">
    <property type="protein sequence ID" value="GLL10954.1"/>
    <property type="molecule type" value="Genomic_DNA"/>
</dbReference>
<dbReference type="Pfam" id="PF18171">
    <property type="entry name" value="LSDAT_prok"/>
    <property type="match status" value="1"/>
</dbReference>
<organism evidence="3 4">
    <name type="scientific">Pseudonocardia halophobica</name>
    <dbReference type="NCBI Taxonomy" id="29401"/>
    <lineage>
        <taxon>Bacteria</taxon>
        <taxon>Bacillati</taxon>
        <taxon>Actinomycetota</taxon>
        <taxon>Actinomycetes</taxon>
        <taxon>Pseudonocardiales</taxon>
        <taxon>Pseudonocardiaceae</taxon>
        <taxon>Pseudonocardia</taxon>
    </lineage>
</organism>
<evidence type="ECO:0000259" key="2">
    <source>
        <dbReference type="Pfam" id="PF18171"/>
    </source>
</evidence>
<reference evidence="3" key="1">
    <citation type="journal article" date="2014" name="Int. J. Syst. Evol. Microbiol.">
        <title>Complete genome sequence of Corynebacterium casei LMG S-19264T (=DSM 44701T), isolated from a smear-ripened cheese.</title>
        <authorList>
            <consortium name="US DOE Joint Genome Institute (JGI-PGF)"/>
            <person name="Walter F."/>
            <person name="Albersmeier A."/>
            <person name="Kalinowski J."/>
            <person name="Ruckert C."/>
        </authorList>
    </citation>
    <scope>NUCLEOTIDE SEQUENCE</scope>
    <source>
        <strain evidence="3">VKM Ac-1069</strain>
    </source>
</reference>
<feature type="domain" description="LSDAT prokaryote" evidence="2">
    <location>
        <begin position="42"/>
        <end position="211"/>
    </location>
</feature>
<name>A0A9W6L2B9_9PSEU</name>
<protein>
    <recommendedName>
        <fullName evidence="2">LSDAT prokaryote domain-containing protein</fullName>
    </recommendedName>
</protein>
<keyword evidence="4" id="KW-1185">Reference proteome</keyword>
<dbReference type="InterPro" id="IPR041482">
    <property type="entry name" value="LSDAT_prok"/>
</dbReference>